<protein>
    <recommendedName>
        <fullName evidence="1">Beta-lactamase class A catalytic domain-containing protein</fullName>
    </recommendedName>
</protein>
<accession>A0A429ZES6</accession>
<evidence type="ECO:0000313" key="3">
    <source>
        <dbReference type="Proteomes" id="UP000288490"/>
    </source>
</evidence>
<dbReference type="Pfam" id="PF13354">
    <property type="entry name" value="Beta-lactamase2"/>
    <property type="match status" value="1"/>
</dbReference>
<dbReference type="GO" id="GO:0046677">
    <property type="term" value="P:response to antibiotic"/>
    <property type="evidence" value="ECO:0007669"/>
    <property type="project" value="InterPro"/>
</dbReference>
<dbReference type="InterPro" id="IPR045155">
    <property type="entry name" value="Beta-lactam_cat"/>
</dbReference>
<dbReference type="Proteomes" id="UP000288490">
    <property type="component" value="Unassembled WGS sequence"/>
</dbReference>
<dbReference type="GO" id="GO:0030655">
    <property type="term" value="P:beta-lactam antibiotic catabolic process"/>
    <property type="evidence" value="ECO:0007669"/>
    <property type="project" value="InterPro"/>
</dbReference>
<dbReference type="InterPro" id="IPR012338">
    <property type="entry name" value="Beta-lactam/transpept-like"/>
</dbReference>
<dbReference type="PANTHER" id="PTHR35333">
    <property type="entry name" value="BETA-LACTAMASE"/>
    <property type="match status" value="1"/>
</dbReference>
<gene>
    <name evidence="2" type="ORF">CBF36_09000</name>
</gene>
<dbReference type="EMBL" id="NGJT01000017">
    <property type="protein sequence ID" value="RST92212.1"/>
    <property type="molecule type" value="Genomic_DNA"/>
</dbReference>
<dbReference type="InterPro" id="IPR000871">
    <property type="entry name" value="Beta-lactam_class-A"/>
</dbReference>
<evidence type="ECO:0000313" key="2">
    <source>
        <dbReference type="EMBL" id="RST92212.1"/>
    </source>
</evidence>
<keyword evidence="3" id="KW-1185">Reference proteome</keyword>
<feature type="domain" description="Beta-lactamase class A catalytic" evidence="1">
    <location>
        <begin position="161"/>
        <end position="360"/>
    </location>
</feature>
<reference evidence="2 3" key="1">
    <citation type="submission" date="2017-05" db="EMBL/GenBank/DDBJ databases">
        <title>Vagococcus spp. assemblies.</title>
        <authorList>
            <person name="Gulvik C.A."/>
        </authorList>
    </citation>
    <scope>NUCLEOTIDE SEQUENCE [LARGE SCALE GENOMIC DNA]</scope>
    <source>
        <strain evidence="2 3">SS1994</strain>
    </source>
</reference>
<evidence type="ECO:0000259" key="1">
    <source>
        <dbReference type="Pfam" id="PF13354"/>
    </source>
</evidence>
<dbReference type="AlphaFoldDB" id="A0A429ZES6"/>
<sequence>MVLVGMLGVLVLVTTLSVKLVKGTKSSDVKVASEKVIQTSQTNSKKNKEKKSDKASLFDQEQVVSDHVFPVKDLNTQQVSEDKLPKGTVVTVKPVKGEETWVEIVSDPPKGFIEKKYLEHRSGYINAREKKRSKALTQKEFNKQVDQALDDFLVKHGGDISVYIETVNNDFSYGYHEDKVRRTASSIKLPFIAYVMSLADKGKVDLDTKLTYTTNFKIDGTGIIQFEPIGTEYTIKQLAELVIRYSDNVAYLMLLNYIGESNFVQFLSKLDSQSPNNRVFSTPRILTKAMKYVYDEKDSSKNMAMLYGWLQDSIFDDGVAVGLPGVDVAHKTGWMPMYTVSNDIALVKDKKNPYFITIMTSGYDSSYSEQSISDLSAIVDEYMLQLDLTK</sequence>
<dbReference type="SUPFAM" id="SSF56601">
    <property type="entry name" value="beta-lactamase/transpeptidase-like"/>
    <property type="match status" value="1"/>
</dbReference>
<dbReference type="Gene3D" id="3.40.710.10">
    <property type="entry name" value="DD-peptidase/beta-lactamase superfamily"/>
    <property type="match status" value="1"/>
</dbReference>
<dbReference type="GO" id="GO:0008800">
    <property type="term" value="F:beta-lactamase activity"/>
    <property type="evidence" value="ECO:0007669"/>
    <property type="project" value="InterPro"/>
</dbReference>
<comment type="caution">
    <text evidence="2">The sequence shown here is derived from an EMBL/GenBank/DDBJ whole genome shotgun (WGS) entry which is preliminary data.</text>
</comment>
<dbReference type="PANTHER" id="PTHR35333:SF3">
    <property type="entry name" value="BETA-LACTAMASE-TYPE TRANSPEPTIDASE FOLD CONTAINING PROTEIN"/>
    <property type="match status" value="1"/>
</dbReference>
<organism evidence="2 3">
    <name type="scientific">Vagococcus bubulae</name>
    <dbReference type="NCBI Taxonomy" id="1977868"/>
    <lineage>
        <taxon>Bacteria</taxon>
        <taxon>Bacillati</taxon>
        <taxon>Bacillota</taxon>
        <taxon>Bacilli</taxon>
        <taxon>Lactobacillales</taxon>
        <taxon>Enterococcaceae</taxon>
        <taxon>Vagococcus</taxon>
    </lineage>
</organism>
<proteinExistence type="predicted"/>
<name>A0A429ZES6_9ENTE</name>